<organism evidence="1 2">
    <name type="scientific">Petralouisia muris</name>
    <dbReference type="NCBI Taxonomy" id="3032872"/>
    <lineage>
        <taxon>Bacteria</taxon>
        <taxon>Bacillati</taxon>
        <taxon>Bacillota</taxon>
        <taxon>Clostridia</taxon>
        <taxon>Lachnospirales</taxon>
        <taxon>Lachnospiraceae</taxon>
        <taxon>Petralouisia</taxon>
    </lineage>
</organism>
<evidence type="ECO:0000313" key="1">
    <source>
        <dbReference type="EMBL" id="TGY95433.1"/>
    </source>
</evidence>
<sequence length="102" mass="11366">MAVLEITTDNFEQEVLNSKVPVLVDFWAVWCGPCQMQGPVIEEAAEAFPEIKVGKLNVDEQGELSQKYGVMSIPTLIVFKDGEVFKKAVGFHSLEEIKKLLP</sequence>
<reference evidence="1" key="1">
    <citation type="submission" date="2019-04" db="EMBL/GenBank/DDBJ databases">
        <title>Microbes associate with the intestines of laboratory mice.</title>
        <authorList>
            <person name="Navarre W."/>
            <person name="Wong E."/>
            <person name="Huang K."/>
            <person name="Tropini C."/>
            <person name="Ng K."/>
            <person name="Yu B."/>
        </authorList>
    </citation>
    <scope>NUCLEOTIDE SEQUENCE</scope>
    <source>
        <strain evidence="1">NM01_1-7b</strain>
    </source>
</reference>
<proteinExistence type="predicted"/>
<name>A0AC61RUP4_9FIRM</name>
<accession>A0AC61RUP4</accession>
<comment type="caution">
    <text evidence="1">The sequence shown here is derived from an EMBL/GenBank/DDBJ whole genome shotgun (WGS) entry which is preliminary data.</text>
</comment>
<protein>
    <submittedName>
        <fullName evidence="1">Thioredoxin</fullName>
    </submittedName>
</protein>
<dbReference type="EMBL" id="SRYA01000029">
    <property type="protein sequence ID" value="TGY95433.1"/>
    <property type="molecule type" value="Genomic_DNA"/>
</dbReference>
<gene>
    <name evidence="1" type="primary">trxA</name>
    <name evidence="1" type="ORF">E5329_14810</name>
</gene>
<dbReference type="Proteomes" id="UP000304953">
    <property type="component" value="Unassembled WGS sequence"/>
</dbReference>
<keyword evidence="2" id="KW-1185">Reference proteome</keyword>
<evidence type="ECO:0000313" key="2">
    <source>
        <dbReference type="Proteomes" id="UP000304953"/>
    </source>
</evidence>